<dbReference type="Pfam" id="PF07687">
    <property type="entry name" value="M20_dimer"/>
    <property type="match status" value="1"/>
</dbReference>
<proteinExistence type="predicted"/>
<dbReference type="RefSeq" id="WP_332919585.1">
    <property type="nucleotide sequence ID" value="NZ_AP025292.1"/>
</dbReference>
<sequence>MILEKAKSIQSYILEHRRHFHAHPELGYKEFQTAERVAAELSALGLEPRTGVAVTGVVADMVKGEGPTIALRADMDALPIQEQTSLPFQSTVPNISHACGHDAHTAMLLGAAQLLHQEDFQGTIRFIFQPAEENNYDDPDRYSGGERMVKEQVMDGVDYAVALHQVPMMPSGVMSVQEGPIMAAADIFTIEIHGKASHGGLSPEMGVDAIVIAAQVISQLQTIVTRNISPTEAAVVSIGTINGGFAPNVVADKVVLEGTSRALSQATMQVLRDRISAIAKQTAEMYGGTAIYDITQHYDVTENHPEAVKVGAEVAVGLLGSAERLIRIPPTMGAEDFSFMAQQVPSVFGLLGSMIAPEVSHSLHHPAMTLNEEVLPLGTAWLAETALALMKK</sequence>
<evidence type="ECO:0000259" key="2">
    <source>
        <dbReference type="Pfam" id="PF07687"/>
    </source>
</evidence>
<dbReference type="NCBIfam" id="TIGR01891">
    <property type="entry name" value="amidohydrolases"/>
    <property type="match status" value="1"/>
</dbReference>
<dbReference type="InterPro" id="IPR017439">
    <property type="entry name" value="Amidohydrolase"/>
</dbReference>
<evidence type="ECO:0000313" key="4">
    <source>
        <dbReference type="Proteomes" id="UP001354989"/>
    </source>
</evidence>
<dbReference type="Pfam" id="PF01546">
    <property type="entry name" value="Peptidase_M20"/>
    <property type="match status" value="1"/>
</dbReference>
<reference evidence="3 4" key="1">
    <citation type="submission" date="2021-12" db="EMBL/GenBank/DDBJ databases">
        <title>Genome sequencing of bacteria with rrn-lacking chromosome and rrn-plasmid.</title>
        <authorList>
            <person name="Anda M."/>
            <person name="Iwasaki W."/>
        </authorList>
    </citation>
    <scope>NUCLEOTIDE SEQUENCE [LARGE SCALE GENOMIC DNA]</scope>
    <source>
        <strain evidence="3 4">NBRC 101262</strain>
    </source>
</reference>
<dbReference type="Proteomes" id="UP001354989">
    <property type="component" value="Chromosome"/>
</dbReference>
<feature type="domain" description="Peptidase M20 dimerisation" evidence="2">
    <location>
        <begin position="188"/>
        <end position="284"/>
    </location>
</feature>
<dbReference type="PANTHER" id="PTHR11014:SF63">
    <property type="entry name" value="METALLOPEPTIDASE, PUTATIVE (AFU_ORTHOLOGUE AFUA_6G09600)-RELATED"/>
    <property type="match status" value="1"/>
</dbReference>
<dbReference type="SUPFAM" id="SSF53187">
    <property type="entry name" value="Zn-dependent exopeptidases"/>
    <property type="match status" value="1"/>
</dbReference>
<organism evidence="3 4">
    <name type="scientific">Persicobacter psychrovividus</name>
    <dbReference type="NCBI Taxonomy" id="387638"/>
    <lineage>
        <taxon>Bacteria</taxon>
        <taxon>Pseudomonadati</taxon>
        <taxon>Bacteroidota</taxon>
        <taxon>Cytophagia</taxon>
        <taxon>Cytophagales</taxon>
        <taxon>Persicobacteraceae</taxon>
        <taxon>Persicobacter</taxon>
    </lineage>
</organism>
<dbReference type="InterPro" id="IPR011650">
    <property type="entry name" value="Peptidase_M20_dimer"/>
</dbReference>
<dbReference type="InterPro" id="IPR002933">
    <property type="entry name" value="Peptidase_M20"/>
</dbReference>
<dbReference type="CDD" id="cd03886">
    <property type="entry name" value="M20_Acy1"/>
    <property type="match status" value="1"/>
</dbReference>
<evidence type="ECO:0000313" key="3">
    <source>
        <dbReference type="EMBL" id="BDD00245.1"/>
    </source>
</evidence>
<dbReference type="SUPFAM" id="SSF55031">
    <property type="entry name" value="Bacterial exopeptidase dimerisation domain"/>
    <property type="match status" value="1"/>
</dbReference>
<dbReference type="PIRSF" id="PIRSF005962">
    <property type="entry name" value="Pept_M20D_amidohydro"/>
    <property type="match status" value="1"/>
</dbReference>
<dbReference type="PANTHER" id="PTHR11014">
    <property type="entry name" value="PEPTIDASE M20 FAMILY MEMBER"/>
    <property type="match status" value="1"/>
</dbReference>
<keyword evidence="4" id="KW-1185">Reference proteome</keyword>
<evidence type="ECO:0000256" key="1">
    <source>
        <dbReference type="ARBA" id="ARBA00022801"/>
    </source>
</evidence>
<accession>A0ABM7VH22</accession>
<protein>
    <submittedName>
        <fullName evidence="3">Amidohydrolase</fullName>
    </submittedName>
</protein>
<keyword evidence="1" id="KW-0378">Hydrolase</keyword>
<dbReference type="Gene3D" id="3.40.630.10">
    <property type="entry name" value="Zn peptidases"/>
    <property type="match status" value="1"/>
</dbReference>
<dbReference type="Gene3D" id="3.30.70.360">
    <property type="match status" value="1"/>
</dbReference>
<dbReference type="InterPro" id="IPR036264">
    <property type="entry name" value="Bact_exopeptidase_dim_dom"/>
</dbReference>
<name>A0ABM7VH22_9BACT</name>
<gene>
    <name evidence="3" type="ORF">PEPS_25250</name>
</gene>
<dbReference type="EMBL" id="AP025292">
    <property type="protein sequence ID" value="BDD00245.1"/>
    <property type="molecule type" value="Genomic_DNA"/>
</dbReference>